<keyword evidence="4" id="KW-0732">Signal</keyword>
<dbReference type="Gene3D" id="2.40.30.170">
    <property type="match status" value="1"/>
</dbReference>
<evidence type="ECO:0000256" key="3">
    <source>
        <dbReference type="ARBA" id="ARBA00022448"/>
    </source>
</evidence>
<dbReference type="Gene3D" id="2.40.50.100">
    <property type="match status" value="1"/>
</dbReference>
<dbReference type="PANTHER" id="PTHR30469:SF36">
    <property type="entry name" value="BLL3903 PROTEIN"/>
    <property type="match status" value="1"/>
</dbReference>
<evidence type="ECO:0000256" key="4">
    <source>
        <dbReference type="SAM" id="SignalP"/>
    </source>
</evidence>
<dbReference type="PANTHER" id="PTHR30469">
    <property type="entry name" value="MULTIDRUG RESISTANCE PROTEIN MDTA"/>
    <property type="match status" value="1"/>
</dbReference>
<comment type="similarity">
    <text evidence="2">Belongs to the membrane fusion protein (MFP) (TC 8.A.1) family.</text>
</comment>
<dbReference type="Proteomes" id="UP000707138">
    <property type="component" value="Unassembled WGS sequence"/>
</dbReference>
<feature type="domain" description="Multidrug resistance protein MdtA-like barrel-sandwich hybrid" evidence="5">
    <location>
        <begin position="54"/>
        <end position="217"/>
    </location>
</feature>
<evidence type="ECO:0000259" key="6">
    <source>
        <dbReference type="Pfam" id="PF25967"/>
    </source>
</evidence>
<evidence type="ECO:0000256" key="1">
    <source>
        <dbReference type="ARBA" id="ARBA00004196"/>
    </source>
</evidence>
<dbReference type="SUPFAM" id="SSF111369">
    <property type="entry name" value="HlyD-like secretion proteins"/>
    <property type="match status" value="1"/>
</dbReference>
<reference evidence="7 8" key="1">
    <citation type="journal article" date="2021" name="Sci. Rep.">
        <title>The distribution of antibiotic resistance genes in chicken gut microbiota commensals.</title>
        <authorList>
            <person name="Juricova H."/>
            <person name="Matiasovicova J."/>
            <person name="Kubasova T."/>
            <person name="Cejkova D."/>
            <person name="Rychlik I."/>
        </authorList>
    </citation>
    <scope>NUCLEOTIDE SEQUENCE [LARGE SCALE GENOMIC DNA]</scope>
    <source>
        <strain evidence="7 8">An537</strain>
    </source>
</reference>
<evidence type="ECO:0000256" key="2">
    <source>
        <dbReference type="ARBA" id="ARBA00009477"/>
    </source>
</evidence>
<dbReference type="Pfam" id="PF25967">
    <property type="entry name" value="RND-MFP_C"/>
    <property type="match status" value="1"/>
</dbReference>
<proteinExistence type="inferred from homology"/>
<dbReference type="Gene3D" id="1.10.287.470">
    <property type="entry name" value="Helix hairpin bin"/>
    <property type="match status" value="1"/>
</dbReference>
<dbReference type="InterPro" id="IPR058625">
    <property type="entry name" value="MdtA-like_BSH"/>
</dbReference>
<dbReference type="Pfam" id="PF25917">
    <property type="entry name" value="BSH_RND"/>
    <property type="match status" value="1"/>
</dbReference>
<dbReference type="PROSITE" id="PS51257">
    <property type="entry name" value="PROKAR_LIPOPROTEIN"/>
    <property type="match status" value="1"/>
</dbReference>
<feature type="domain" description="Multidrug resistance protein MdtA-like C-terminal permuted SH3" evidence="6">
    <location>
        <begin position="308"/>
        <end position="365"/>
    </location>
</feature>
<dbReference type="NCBIfam" id="TIGR01730">
    <property type="entry name" value="RND_mfp"/>
    <property type="match status" value="1"/>
</dbReference>
<dbReference type="EMBL" id="JACJLA010000025">
    <property type="protein sequence ID" value="MBM6913591.1"/>
    <property type="molecule type" value="Genomic_DNA"/>
</dbReference>
<dbReference type="InterPro" id="IPR006143">
    <property type="entry name" value="RND_pump_MFP"/>
</dbReference>
<accession>A0ABS2GHR8</accession>
<sequence>MKHKYLQRLGMVTVMMAAVLTAGCFGPKKVAVTEATQRDLPVRISSDANVTALNKATIEPATSGQVATLAVKVGDDVKQGQVVATLDTSSLQEQLNTLLTKIKEQATATVHAAPQTTTVVPGAVSQADVERAREMMANGIITEKEYATIASRAQTTTVTSGGGYVTTPGADTSSLQAAIAQVQAQIAQAQIVAPINGKVTAIYNEDRKVAIAGKPFMMIQETSPVVATLTIPQGFAMALASPEGKASVKVRLKVDDKELPGEITYINTNAPAGSPGVLLKATFQNTDNIIKPGEFYTLVIESDVKASVLTLPEKAIHEGKDGKYVYVVTADDTVDVRVVETGEKADGFIVIMNGLSAGEKVITSKGSFQLGEKITIQ</sequence>
<feature type="chain" id="PRO_5045952503" evidence="4">
    <location>
        <begin position="18"/>
        <end position="377"/>
    </location>
</feature>
<name>A0ABS2GHR8_9FIRM</name>
<protein>
    <submittedName>
        <fullName evidence="7">Efflux RND transporter periplasmic adaptor subunit</fullName>
    </submittedName>
</protein>
<evidence type="ECO:0000313" key="7">
    <source>
        <dbReference type="EMBL" id="MBM6913591.1"/>
    </source>
</evidence>
<organism evidence="7 8">
    <name type="scientific">Veillonella magna</name>
    <dbReference type="NCBI Taxonomy" id="464322"/>
    <lineage>
        <taxon>Bacteria</taxon>
        <taxon>Bacillati</taxon>
        <taxon>Bacillota</taxon>
        <taxon>Negativicutes</taxon>
        <taxon>Veillonellales</taxon>
        <taxon>Veillonellaceae</taxon>
        <taxon>Veillonella</taxon>
    </lineage>
</organism>
<dbReference type="InterPro" id="IPR058627">
    <property type="entry name" value="MdtA-like_C"/>
</dbReference>
<evidence type="ECO:0000313" key="8">
    <source>
        <dbReference type="Proteomes" id="UP000707138"/>
    </source>
</evidence>
<feature type="signal peptide" evidence="4">
    <location>
        <begin position="1"/>
        <end position="17"/>
    </location>
</feature>
<dbReference type="RefSeq" id="WP_205088447.1">
    <property type="nucleotide sequence ID" value="NZ_CALXQD010000014.1"/>
</dbReference>
<evidence type="ECO:0000259" key="5">
    <source>
        <dbReference type="Pfam" id="PF25917"/>
    </source>
</evidence>
<comment type="caution">
    <text evidence="7">The sequence shown here is derived from an EMBL/GenBank/DDBJ whole genome shotgun (WGS) entry which is preliminary data.</text>
</comment>
<comment type="subcellular location">
    <subcellularLocation>
        <location evidence="1">Cell envelope</location>
    </subcellularLocation>
</comment>
<dbReference type="Gene3D" id="2.40.420.20">
    <property type="match status" value="1"/>
</dbReference>
<keyword evidence="8" id="KW-1185">Reference proteome</keyword>
<keyword evidence="3" id="KW-0813">Transport</keyword>
<gene>
    <name evidence="7" type="ORF">H6A01_09710</name>
</gene>